<dbReference type="Proteomes" id="UP000054776">
    <property type="component" value="Unassembled WGS sequence"/>
</dbReference>
<evidence type="ECO:0000313" key="3">
    <source>
        <dbReference type="Proteomes" id="UP000054776"/>
    </source>
</evidence>
<name>A0A0V0YQN4_TRISP</name>
<feature type="compositionally biased region" description="Polar residues" evidence="1">
    <location>
        <begin position="23"/>
        <end position="45"/>
    </location>
</feature>
<protein>
    <submittedName>
        <fullName evidence="2">Uncharacterized protein</fullName>
    </submittedName>
</protein>
<dbReference type="AlphaFoldDB" id="A0A0V0YQN4"/>
<evidence type="ECO:0000256" key="1">
    <source>
        <dbReference type="SAM" id="MobiDB-lite"/>
    </source>
</evidence>
<dbReference type="EMBL" id="JYDH01005990">
    <property type="protein sequence ID" value="KRY02631.1"/>
    <property type="molecule type" value="Genomic_DNA"/>
</dbReference>
<feature type="non-terminal residue" evidence="2">
    <location>
        <position position="1"/>
    </location>
</feature>
<dbReference type="InParanoid" id="A0A0V0YQN4"/>
<gene>
    <name evidence="2" type="ORF">T01_970</name>
</gene>
<feature type="non-terminal residue" evidence="2">
    <location>
        <position position="45"/>
    </location>
</feature>
<sequence length="45" mass="4571">LLGIEVLGPLLAPVTLLTPSGPEFNSQQPHGGSQPSVMRSDSGVS</sequence>
<organism evidence="2 3">
    <name type="scientific">Trichinella spiralis</name>
    <name type="common">Trichina worm</name>
    <dbReference type="NCBI Taxonomy" id="6334"/>
    <lineage>
        <taxon>Eukaryota</taxon>
        <taxon>Metazoa</taxon>
        <taxon>Ecdysozoa</taxon>
        <taxon>Nematoda</taxon>
        <taxon>Enoplea</taxon>
        <taxon>Dorylaimia</taxon>
        <taxon>Trichinellida</taxon>
        <taxon>Trichinellidae</taxon>
        <taxon>Trichinella</taxon>
    </lineage>
</organism>
<accession>A0A0V0YQN4</accession>
<evidence type="ECO:0000313" key="2">
    <source>
        <dbReference type="EMBL" id="KRY02631.1"/>
    </source>
</evidence>
<comment type="caution">
    <text evidence="2">The sequence shown here is derived from an EMBL/GenBank/DDBJ whole genome shotgun (WGS) entry which is preliminary data.</text>
</comment>
<keyword evidence="3" id="KW-1185">Reference proteome</keyword>
<proteinExistence type="predicted"/>
<dbReference type="OrthoDB" id="10421939at2759"/>
<reference evidence="2 3" key="1">
    <citation type="submission" date="2015-01" db="EMBL/GenBank/DDBJ databases">
        <title>Evolution of Trichinella species and genotypes.</title>
        <authorList>
            <person name="Korhonen P.K."/>
            <person name="Edoardo P."/>
            <person name="Giuseppe L.R."/>
            <person name="Gasser R.B."/>
        </authorList>
    </citation>
    <scope>NUCLEOTIDE SEQUENCE [LARGE SCALE GENOMIC DNA]</scope>
    <source>
        <strain evidence="2">ISS3</strain>
    </source>
</reference>
<feature type="region of interest" description="Disordered" evidence="1">
    <location>
        <begin position="18"/>
        <end position="45"/>
    </location>
</feature>